<accession>A0ABP5KHT6</accession>
<reference evidence="5" key="1">
    <citation type="journal article" date="2019" name="Int. J. Syst. Evol. Microbiol.">
        <title>The Global Catalogue of Microorganisms (GCM) 10K type strain sequencing project: providing services to taxonomists for standard genome sequencing and annotation.</title>
        <authorList>
            <consortium name="The Broad Institute Genomics Platform"/>
            <consortium name="The Broad Institute Genome Sequencing Center for Infectious Disease"/>
            <person name="Wu L."/>
            <person name="Ma J."/>
        </authorList>
    </citation>
    <scope>NUCLEOTIDE SEQUENCE [LARGE SCALE GENOMIC DNA]</scope>
    <source>
        <strain evidence="5">JCM 13850</strain>
    </source>
</reference>
<keyword evidence="2 4" id="KW-0378">Hydrolase</keyword>
<protein>
    <submittedName>
        <fullName evidence="4">HAD family hydrolase</fullName>
    </submittedName>
</protein>
<evidence type="ECO:0000256" key="3">
    <source>
        <dbReference type="ARBA" id="ARBA00022842"/>
    </source>
</evidence>
<gene>
    <name evidence="4" type="ORF">GCM10009727_25670</name>
</gene>
<proteinExistence type="predicted"/>
<dbReference type="InterPro" id="IPR051400">
    <property type="entry name" value="HAD-like_hydrolase"/>
</dbReference>
<dbReference type="PRINTS" id="PR00413">
    <property type="entry name" value="HADHALOGNASE"/>
</dbReference>
<evidence type="ECO:0000256" key="2">
    <source>
        <dbReference type="ARBA" id="ARBA00022801"/>
    </source>
</evidence>
<organism evidence="4 5">
    <name type="scientific">Actinomadura napierensis</name>
    <dbReference type="NCBI Taxonomy" id="267854"/>
    <lineage>
        <taxon>Bacteria</taxon>
        <taxon>Bacillati</taxon>
        <taxon>Actinomycetota</taxon>
        <taxon>Actinomycetes</taxon>
        <taxon>Streptosporangiales</taxon>
        <taxon>Thermomonosporaceae</taxon>
        <taxon>Actinomadura</taxon>
    </lineage>
</organism>
<name>A0ABP5KHT6_9ACTN</name>
<dbReference type="PANTHER" id="PTHR46470">
    <property type="entry name" value="N-ACYLNEURAMINATE-9-PHOSPHATASE"/>
    <property type="match status" value="1"/>
</dbReference>
<evidence type="ECO:0000313" key="5">
    <source>
        <dbReference type="Proteomes" id="UP001501020"/>
    </source>
</evidence>
<dbReference type="InterPro" id="IPR023214">
    <property type="entry name" value="HAD_sf"/>
</dbReference>
<evidence type="ECO:0000256" key="1">
    <source>
        <dbReference type="ARBA" id="ARBA00001946"/>
    </source>
</evidence>
<dbReference type="InterPro" id="IPR006439">
    <property type="entry name" value="HAD-SF_hydro_IA"/>
</dbReference>
<dbReference type="GO" id="GO:0016787">
    <property type="term" value="F:hydrolase activity"/>
    <property type="evidence" value="ECO:0007669"/>
    <property type="project" value="UniProtKB-KW"/>
</dbReference>
<keyword evidence="3" id="KW-0460">Magnesium</keyword>
<dbReference type="InterPro" id="IPR036412">
    <property type="entry name" value="HAD-like_sf"/>
</dbReference>
<dbReference type="Gene3D" id="1.20.120.1600">
    <property type="match status" value="1"/>
</dbReference>
<dbReference type="EMBL" id="BAAAMR010000018">
    <property type="protein sequence ID" value="GAA2132691.1"/>
    <property type="molecule type" value="Genomic_DNA"/>
</dbReference>
<dbReference type="SFLD" id="SFLDS00003">
    <property type="entry name" value="Haloacid_Dehalogenase"/>
    <property type="match status" value="1"/>
</dbReference>
<dbReference type="SFLD" id="SFLDG01129">
    <property type="entry name" value="C1.5:_HAD__Beta-PGM__Phosphata"/>
    <property type="match status" value="1"/>
</dbReference>
<dbReference type="RefSeq" id="WP_344265440.1">
    <property type="nucleotide sequence ID" value="NZ_BAAAMR010000018.1"/>
</dbReference>
<comment type="cofactor">
    <cofactor evidence="1">
        <name>Mg(2+)</name>
        <dbReference type="ChEBI" id="CHEBI:18420"/>
    </cofactor>
</comment>
<comment type="caution">
    <text evidence="4">The sequence shown here is derived from an EMBL/GenBank/DDBJ whole genome shotgun (WGS) entry which is preliminary data.</text>
</comment>
<dbReference type="Gene3D" id="3.40.50.1000">
    <property type="entry name" value="HAD superfamily/HAD-like"/>
    <property type="match status" value="1"/>
</dbReference>
<dbReference type="NCBIfam" id="TIGR01549">
    <property type="entry name" value="HAD-SF-IA-v1"/>
    <property type="match status" value="1"/>
</dbReference>
<evidence type="ECO:0000313" key="4">
    <source>
        <dbReference type="EMBL" id="GAA2132691.1"/>
    </source>
</evidence>
<dbReference type="SUPFAM" id="SSF56784">
    <property type="entry name" value="HAD-like"/>
    <property type="match status" value="1"/>
</dbReference>
<dbReference type="Proteomes" id="UP001501020">
    <property type="component" value="Unassembled WGS sequence"/>
</dbReference>
<sequence length="229" mass="24644">MTRGAVEAVLFDLDGTLLDHAGAAAEAISASFPDEDPERLVRRWLELIDASVDRYLAGELTFAEQRRARIVPLARELGLGDWDEERADAWITGYLARYEAAWRPYPDAPGPVTALAERGLRLGVITNGDAEQQRAKIERIGLADRLPYLVTSGETGTAKPDPEIFRLACTGLGLAPGEVVYVGDRLDVDARGAASAGLVGVWLDRSGGPAPDGLDVPRITTLDELPSLL</sequence>
<keyword evidence="5" id="KW-1185">Reference proteome</keyword>
<dbReference type="Pfam" id="PF00702">
    <property type="entry name" value="Hydrolase"/>
    <property type="match status" value="1"/>
</dbReference>
<dbReference type="PANTHER" id="PTHR46470:SF4">
    <property type="entry name" value="5-AMINO-6-(5-PHOSPHO-D-RIBITYLAMINO)URACIL PHOSPHATASE YIGB"/>
    <property type="match status" value="1"/>
</dbReference>